<dbReference type="Proteomes" id="UP001060085">
    <property type="component" value="Linkage Group LG03"/>
</dbReference>
<name>A0ACC0BKW3_CATRO</name>
<reference evidence="2" key="1">
    <citation type="journal article" date="2023" name="Nat. Plants">
        <title>Single-cell RNA sequencing provides a high-resolution roadmap for understanding the multicellular compartmentation of specialized metabolism.</title>
        <authorList>
            <person name="Sun S."/>
            <person name="Shen X."/>
            <person name="Li Y."/>
            <person name="Li Y."/>
            <person name="Wang S."/>
            <person name="Li R."/>
            <person name="Zhang H."/>
            <person name="Shen G."/>
            <person name="Guo B."/>
            <person name="Wei J."/>
            <person name="Xu J."/>
            <person name="St-Pierre B."/>
            <person name="Chen S."/>
            <person name="Sun C."/>
        </authorList>
    </citation>
    <scope>NUCLEOTIDE SEQUENCE [LARGE SCALE GENOMIC DNA]</scope>
</reference>
<accession>A0ACC0BKW3</accession>
<comment type="caution">
    <text evidence="1">The sequence shown here is derived from an EMBL/GenBank/DDBJ whole genome shotgun (WGS) entry which is preliminary data.</text>
</comment>
<dbReference type="EMBL" id="CM044703">
    <property type="protein sequence ID" value="KAI5673300.1"/>
    <property type="molecule type" value="Genomic_DNA"/>
</dbReference>
<gene>
    <name evidence="1" type="ORF">M9H77_13664</name>
</gene>
<evidence type="ECO:0000313" key="1">
    <source>
        <dbReference type="EMBL" id="KAI5673300.1"/>
    </source>
</evidence>
<evidence type="ECO:0000313" key="2">
    <source>
        <dbReference type="Proteomes" id="UP001060085"/>
    </source>
</evidence>
<keyword evidence="2" id="KW-1185">Reference proteome</keyword>
<organism evidence="1 2">
    <name type="scientific">Catharanthus roseus</name>
    <name type="common">Madagascar periwinkle</name>
    <name type="synonym">Vinca rosea</name>
    <dbReference type="NCBI Taxonomy" id="4058"/>
    <lineage>
        <taxon>Eukaryota</taxon>
        <taxon>Viridiplantae</taxon>
        <taxon>Streptophyta</taxon>
        <taxon>Embryophyta</taxon>
        <taxon>Tracheophyta</taxon>
        <taxon>Spermatophyta</taxon>
        <taxon>Magnoliopsida</taxon>
        <taxon>eudicotyledons</taxon>
        <taxon>Gunneridae</taxon>
        <taxon>Pentapetalae</taxon>
        <taxon>asterids</taxon>
        <taxon>lamiids</taxon>
        <taxon>Gentianales</taxon>
        <taxon>Apocynaceae</taxon>
        <taxon>Rauvolfioideae</taxon>
        <taxon>Vinceae</taxon>
        <taxon>Catharanthinae</taxon>
        <taxon>Catharanthus</taxon>
    </lineage>
</organism>
<proteinExistence type="predicted"/>
<sequence length="1733" mass="188965">MAPEVVLPWSSSVNSYNSDHVELGSSLSSLLSGPLCITPAEVAITSRNASGLLCQNAEAGSDLYTVLSSKARVSANHDSKSGPSNVLQDAHMNIERLELLKASRHQNLSSKENGPLFPSLRVGYVNGSIPSNASRLYSCHNTGPLHIPDPSVSCSSSTLTTDSPRVFCLNLSGDLLLSNTGLLGVVCSCHGFHMSISKFSEHSGLCNVNPGDAVHLDSGESIAQWRKVYFHKFGIKTPEENCGWDWPEGLSVTGGLVKSFPTPSAVSKNSNLSIQDGSLASMQSFNLSNGTGYPKNFQSVQKVPDQFALNGKQRNALEYFSSSLKNNLHSVAENQKIMYVMSGGSAMSNVAGVRGPDIVCSKSGDPFILHTHLQNVKTLDKDTSIERFSGSLVQRDMVSSNVELRLGQPSQQGQTSGSSIQPTLGSRILGAHRHSQNNFFLEQHVPKGLSGPAEDRRQHGYLASCISSSSKRTEESQLGYVNQICGASNAVPNACQIEQLKGDAASGSFVSHLNSPLDRNIYSKSTNDVISGCHVMVSKRHSEYSILNHGQFGFHRGTTSDREFSSELPSSHKHENHENGGFSIGSSLGAAELSFGSHAKSKGRMLTFSRGESSSLHKVYSAGKDESTVMCHFSGGMTNESGVGNINYLGQSLYPAQNGEVISDASRSFSSPMDFRKLLPTQAVPWGFSATNHGIQNLTPLSKKQNVGGGPKLLDENVNKTAVQHVPEFYTQNHPTTSFKAIPEQDRSSNFCGKSVSDKRVNEMNYGHLLKHSEVASQWFQSANFLSSENTKSPSVPDKLCNFSVLPKVRYSHGKDAEIQNRIASDVQSTRQPFLRLGGTESISPSSEAGKCPQGMLEGGFLSKNNFPVQTNSLMSRYDQRGKAAVAECKDQHGNTGNWIATLLGPKLGENCTFAENVDSFNHKENMKQNTKQADCNSFLWRDVPRKVVTNCSLVHAENSVDSSNGNVEFQDAVAAEAAQKCFNVSANDVRSSKVQEISNVSSGCSAPVVTQGSVEVNNKDSSTVDSEDARYAESPVVDEGSGIGRCWSSDEGVDSERNVEFSKCNLGHKRPSRSLLSKPHRSLIDELRFRDSLRLRKLQKHSHTGNCSQEKGSPRQKYETGTKIWKRRPVKCKKLTSSFSPSTVSVLHNDTSEFAGNAELCPHSVKDAKMLSSCGQGKFEDCLCAVVQNIKQKSMLSLSTDISQNRDICRIHHVEEDKTNMDMDLNACSGYSEEMGRKRLRQSSTSWASKQIPAHRSISVDSEAAIKETPIHCNMISSQPGNISPRPRRPVIGGKYGVITNANSSKPAKIVSLRKLLAATKKCRLADAKKVDLSSIKLLKKTMIKGRNGSFNKTSKIKEEVNGNIHHAVHNEMNPQHSMDEMKTACSIDSKKCDNISHVMKKRRCGGIKFQATSDGCQITELRRKCKEGRKRSLHELSTEENHSSYVKFPTVKNVKSVPQTKSRFRCKLVENAEADKISANEICNAEVSTKDDKCKPTWHLNVFCCVCGSSGRDETNNLLECNGCLIKVHQACYGISKVPKANWYCRPCKTNSKNIACVLCGYGGGAMTRALRSHNIVKSLIRARNIMAESTSMMTCSCVSSENQIKMLSSSNTVREGNPILAIRPALTDLPSLARENKEIYKNSISILSPSPASVAEYERGAISKTAREGEEQDKVALSCDSIIAGILDSNVKQWVHMVCGLWTPETRCPNVDTMSAFDVSGVCIQKPDVV</sequence>
<protein>
    <submittedName>
        <fullName evidence="1">Uncharacterized protein</fullName>
    </submittedName>
</protein>